<keyword evidence="3" id="KW-0862">Zinc</keyword>
<dbReference type="GO" id="GO:0005634">
    <property type="term" value="C:nucleus"/>
    <property type="evidence" value="ECO:0007669"/>
    <property type="project" value="TreeGrafter"/>
</dbReference>
<organism evidence="7 8">
    <name type="scientific">Podospora didyma</name>
    <dbReference type="NCBI Taxonomy" id="330526"/>
    <lineage>
        <taxon>Eukaryota</taxon>
        <taxon>Fungi</taxon>
        <taxon>Dikarya</taxon>
        <taxon>Ascomycota</taxon>
        <taxon>Pezizomycotina</taxon>
        <taxon>Sordariomycetes</taxon>
        <taxon>Sordariomycetidae</taxon>
        <taxon>Sordariales</taxon>
        <taxon>Podosporaceae</taxon>
        <taxon>Podospora</taxon>
    </lineage>
</organism>
<evidence type="ECO:0000313" key="7">
    <source>
        <dbReference type="EMBL" id="KAK3393997.1"/>
    </source>
</evidence>
<dbReference type="Gene3D" id="2.170.270.10">
    <property type="entry name" value="SET domain"/>
    <property type="match status" value="1"/>
</dbReference>
<reference evidence="7" key="1">
    <citation type="journal article" date="2023" name="Mol. Phylogenet. Evol.">
        <title>Genome-scale phylogeny and comparative genomics of the fungal order Sordariales.</title>
        <authorList>
            <person name="Hensen N."/>
            <person name="Bonometti L."/>
            <person name="Westerberg I."/>
            <person name="Brannstrom I.O."/>
            <person name="Guillou S."/>
            <person name="Cros-Aarteil S."/>
            <person name="Calhoun S."/>
            <person name="Haridas S."/>
            <person name="Kuo A."/>
            <person name="Mondo S."/>
            <person name="Pangilinan J."/>
            <person name="Riley R."/>
            <person name="LaButti K."/>
            <person name="Andreopoulos B."/>
            <person name="Lipzen A."/>
            <person name="Chen C."/>
            <person name="Yan M."/>
            <person name="Daum C."/>
            <person name="Ng V."/>
            <person name="Clum A."/>
            <person name="Steindorff A."/>
            <person name="Ohm R.A."/>
            <person name="Martin F."/>
            <person name="Silar P."/>
            <person name="Natvig D.O."/>
            <person name="Lalanne C."/>
            <person name="Gautier V."/>
            <person name="Ament-Velasquez S.L."/>
            <person name="Kruys A."/>
            <person name="Hutchinson M.I."/>
            <person name="Powell A.J."/>
            <person name="Barry K."/>
            <person name="Miller A.N."/>
            <person name="Grigoriev I.V."/>
            <person name="Debuchy R."/>
            <person name="Gladieux P."/>
            <person name="Hiltunen Thoren M."/>
            <person name="Johannesson H."/>
        </authorList>
    </citation>
    <scope>NUCLEOTIDE SEQUENCE</scope>
    <source>
        <strain evidence="7">CBS 232.78</strain>
    </source>
</reference>
<evidence type="ECO:0000259" key="5">
    <source>
        <dbReference type="PROSITE" id="PS50280"/>
    </source>
</evidence>
<dbReference type="InterPro" id="IPR002893">
    <property type="entry name" value="Znf_MYND"/>
</dbReference>
<sequence>MSAVPGTRVEGTSGVGRGRCLRATRAFRAGEIIETYPKPLLALPAARASRTTCHYCLRYTSKRGRYASVKLKACTGCDQVMYCGQACQKAHWKTVHRSECTMFQHIKSTVGKEMPTPVRALAQVLVLLKKGDPATVAAFGDNGSLASNIEAFKANEKRWEDIQLQSVGAAMYALPGLTSPTPTAAAAEWAERAMRALCMIHTNSFDRLDPDQGMTGVFLDPRLAMINHSCIPNAFVDFQERTGVLKAQVDIKAGDEIEISYIDFTYPKTLRQECLSMYHFQCRCPRCKDDLDVYEICQMSPAIPLNSISLMPDLDKLRNPAVNRSGVPKGTIDKIYREWLLHKDGIYEVPEEQSLSVWHAVTPLMRACMWAVEPLPMALSAQCTSFVQTGGIYYALPLACFIATECEPYRYVTPFIAWRLKGVMMIVMLMAETARRTASGEMAKVCSHKKLADILASIDQVTICEALLRLIVYQGSVSSSEDSEVLFDAKDRLQDIESLEGREIESALTKKWANDPQDPQGGAFFQNVVLKAVNDLAALATEILELELMYNDHLVRGRG</sequence>
<accession>A0AAE0U7T9</accession>
<evidence type="ECO:0000256" key="3">
    <source>
        <dbReference type="ARBA" id="ARBA00022833"/>
    </source>
</evidence>
<keyword evidence="8" id="KW-1185">Reference proteome</keyword>
<dbReference type="Pfam" id="PF01753">
    <property type="entry name" value="zf-MYND"/>
    <property type="match status" value="1"/>
</dbReference>
<evidence type="ECO:0000256" key="1">
    <source>
        <dbReference type="ARBA" id="ARBA00022723"/>
    </source>
</evidence>
<comment type="caution">
    <text evidence="7">The sequence shown here is derived from an EMBL/GenBank/DDBJ whole genome shotgun (WGS) entry which is preliminary data.</text>
</comment>
<keyword evidence="1" id="KW-0479">Metal-binding</keyword>
<dbReference type="SMART" id="SM00317">
    <property type="entry name" value="SET"/>
    <property type="match status" value="1"/>
</dbReference>
<gene>
    <name evidence="7" type="ORF">B0H63DRAFT_31762</name>
</gene>
<evidence type="ECO:0000256" key="4">
    <source>
        <dbReference type="PROSITE-ProRule" id="PRU00134"/>
    </source>
</evidence>
<dbReference type="InterPro" id="IPR046341">
    <property type="entry name" value="SET_dom_sf"/>
</dbReference>
<evidence type="ECO:0000259" key="6">
    <source>
        <dbReference type="PROSITE" id="PS50865"/>
    </source>
</evidence>
<dbReference type="SUPFAM" id="SSF82199">
    <property type="entry name" value="SET domain"/>
    <property type="match status" value="1"/>
</dbReference>
<dbReference type="PANTHER" id="PTHR12197">
    <property type="entry name" value="HISTONE-LYSINE N-METHYLTRANSFERASE SMYD"/>
    <property type="match status" value="1"/>
</dbReference>
<dbReference type="Pfam" id="PF00856">
    <property type="entry name" value="SET"/>
    <property type="match status" value="1"/>
</dbReference>
<dbReference type="PANTHER" id="PTHR12197:SF251">
    <property type="entry name" value="EG:BACR7C10.4 PROTEIN"/>
    <property type="match status" value="1"/>
</dbReference>
<dbReference type="PROSITE" id="PS50280">
    <property type="entry name" value="SET"/>
    <property type="match status" value="1"/>
</dbReference>
<keyword evidence="2 4" id="KW-0863">Zinc-finger</keyword>
<feature type="domain" description="MYND-type" evidence="6">
    <location>
        <begin position="53"/>
        <end position="100"/>
    </location>
</feature>
<dbReference type="AlphaFoldDB" id="A0AAE0U7T9"/>
<feature type="domain" description="SET" evidence="5">
    <location>
        <begin position="5"/>
        <end position="262"/>
    </location>
</feature>
<protein>
    <recommendedName>
        <fullName evidence="9">Suppressor of anucleate metulae protein B</fullName>
    </recommendedName>
</protein>
<dbReference type="Proteomes" id="UP001285441">
    <property type="component" value="Unassembled WGS sequence"/>
</dbReference>
<dbReference type="EMBL" id="JAULSW010000001">
    <property type="protein sequence ID" value="KAK3393997.1"/>
    <property type="molecule type" value="Genomic_DNA"/>
</dbReference>
<dbReference type="Gene3D" id="6.10.140.2220">
    <property type="match status" value="1"/>
</dbReference>
<reference evidence="7" key="2">
    <citation type="submission" date="2023-06" db="EMBL/GenBank/DDBJ databases">
        <authorList>
            <consortium name="Lawrence Berkeley National Laboratory"/>
            <person name="Haridas S."/>
            <person name="Hensen N."/>
            <person name="Bonometti L."/>
            <person name="Westerberg I."/>
            <person name="Brannstrom I.O."/>
            <person name="Guillou S."/>
            <person name="Cros-Aarteil S."/>
            <person name="Calhoun S."/>
            <person name="Kuo A."/>
            <person name="Mondo S."/>
            <person name="Pangilinan J."/>
            <person name="Riley R."/>
            <person name="LaButti K."/>
            <person name="Andreopoulos B."/>
            <person name="Lipzen A."/>
            <person name="Chen C."/>
            <person name="Yanf M."/>
            <person name="Daum C."/>
            <person name="Ng V."/>
            <person name="Clum A."/>
            <person name="Steindorff A."/>
            <person name="Ohm R."/>
            <person name="Martin F."/>
            <person name="Silar P."/>
            <person name="Natvig D."/>
            <person name="Lalanne C."/>
            <person name="Gautier V."/>
            <person name="Ament-velasquez S.L."/>
            <person name="Kruys A."/>
            <person name="Hutchinson M.I."/>
            <person name="Powell A.J."/>
            <person name="Barry K."/>
            <person name="Miller A.N."/>
            <person name="Grigoriev I.V."/>
            <person name="Debuchy R."/>
            <person name="Gladieux P."/>
            <person name="Thoren M.H."/>
            <person name="Johannesson H."/>
        </authorList>
    </citation>
    <scope>NUCLEOTIDE SEQUENCE</scope>
    <source>
        <strain evidence="7">CBS 232.78</strain>
    </source>
</reference>
<proteinExistence type="predicted"/>
<dbReference type="InterPro" id="IPR001214">
    <property type="entry name" value="SET_dom"/>
</dbReference>
<dbReference type="InterPro" id="IPR050869">
    <property type="entry name" value="H3K4_H4K5_MeTrfase"/>
</dbReference>
<evidence type="ECO:0008006" key="9">
    <source>
        <dbReference type="Google" id="ProtNLM"/>
    </source>
</evidence>
<dbReference type="CDD" id="cd20071">
    <property type="entry name" value="SET_SMYD"/>
    <property type="match status" value="1"/>
</dbReference>
<dbReference type="PROSITE" id="PS50865">
    <property type="entry name" value="ZF_MYND_2"/>
    <property type="match status" value="1"/>
</dbReference>
<evidence type="ECO:0000256" key="2">
    <source>
        <dbReference type="ARBA" id="ARBA00022771"/>
    </source>
</evidence>
<dbReference type="Gene3D" id="1.10.220.160">
    <property type="match status" value="1"/>
</dbReference>
<dbReference type="GO" id="GO:0008270">
    <property type="term" value="F:zinc ion binding"/>
    <property type="evidence" value="ECO:0007669"/>
    <property type="project" value="UniProtKB-KW"/>
</dbReference>
<name>A0AAE0U7T9_9PEZI</name>
<dbReference type="PROSITE" id="PS01360">
    <property type="entry name" value="ZF_MYND_1"/>
    <property type="match status" value="1"/>
</dbReference>
<evidence type="ECO:0000313" key="8">
    <source>
        <dbReference type="Proteomes" id="UP001285441"/>
    </source>
</evidence>